<dbReference type="Proteomes" id="UP000299102">
    <property type="component" value="Unassembled WGS sequence"/>
</dbReference>
<sequence>MNGPVAGSGAARTPTGRMAAGPECLIYDTENDNLVGLRDDLERLTVRTEPKDRGDRSPVTIRNRFDNGLTGSFVKRTRRCVRPHVRVRSPIARFHYLNVRNPLGRFRPAHGAFSLSEGRVLPLVPPIDRADYLYLYHCRVPASRLFRCADSGVRDHRTRARSRRRAFVLEVSQ</sequence>
<organism evidence="1 2">
    <name type="scientific">Eumeta variegata</name>
    <name type="common">Bagworm moth</name>
    <name type="synonym">Eumeta japonica</name>
    <dbReference type="NCBI Taxonomy" id="151549"/>
    <lineage>
        <taxon>Eukaryota</taxon>
        <taxon>Metazoa</taxon>
        <taxon>Ecdysozoa</taxon>
        <taxon>Arthropoda</taxon>
        <taxon>Hexapoda</taxon>
        <taxon>Insecta</taxon>
        <taxon>Pterygota</taxon>
        <taxon>Neoptera</taxon>
        <taxon>Endopterygota</taxon>
        <taxon>Lepidoptera</taxon>
        <taxon>Glossata</taxon>
        <taxon>Ditrysia</taxon>
        <taxon>Tineoidea</taxon>
        <taxon>Psychidae</taxon>
        <taxon>Oiketicinae</taxon>
        <taxon>Eumeta</taxon>
    </lineage>
</organism>
<keyword evidence="2" id="KW-1185">Reference proteome</keyword>
<evidence type="ECO:0000313" key="1">
    <source>
        <dbReference type="EMBL" id="GBP22408.1"/>
    </source>
</evidence>
<protein>
    <submittedName>
        <fullName evidence="1">Uncharacterized protein</fullName>
    </submittedName>
</protein>
<accession>A0A4C1U7X5</accession>
<comment type="caution">
    <text evidence="1">The sequence shown here is derived from an EMBL/GenBank/DDBJ whole genome shotgun (WGS) entry which is preliminary data.</text>
</comment>
<evidence type="ECO:0000313" key="2">
    <source>
        <dbReference type="Proteomes" id="UP000299102"/>
    </source>
</evidence>
<dbReference type="EMBL" id="BGZK01000139">
    <property type="protein sequence ID" value="GBP22408.1"/>
    <property type="molecule type" value="Genomic_DNA"/>
</dbReference>
<gene>
    <name evidence="1" type="ORF">EVAR_11924_1</name>
</gene>
<name>A0A4C1U7X5_EUMVA</name>
<dbReference type="AlphaFoldDB" id="A0A4C1U7X5"/>
<reference evidence="1 2" key="1">
    <citation type="journal article" date="2019" name="Commun. Biol.">
        <title>The bagworm genome reveals a unique fibroin gene that provides high tensile strength.</title>
        <authorList>
            <person name="Kono N."/>
            <person name="Nakamura H."/>
            <person name="Ohtoshi R."/>
            <person name="Tomita M."/>
            <person name="Numata K."/>
            <person name="Arakawa K."/>
        </authorList>
    </citation>
    <scope>NUCLEOTIDE SEQUENCE [LARGE SCALE GENOMIC DNA]</scope>
</reference>
<proteinExistence type="predicted"/>